<dbReference type="EMBL" id="JAHYIQ010000007">
    <property type="protein sequence ID" value="KAK1130555.1"/>
    <property type="molecule type" value="Genomic_DNA"/>
</dbReference>
<dbReference type="Proteomes" id="UP001177670">
    <property type="component" value="Unassembled WGS sequence"/>
</dbReference>
<name>A0AA40KRX7_9HYME</name>
<keyword evidence="2" id="KW-1185">Reference proteome</keyword>
<dbReference type="AlphaFoldDB" id="A0AA40KRX7"/>
<proteinExistence type="predicted"/>
<organism evidence="1 2">
    <name type="scientific">Melipona bicolor</name>
    <dbReference type="NCBI Taxonomy" id="60889"/>
    <lineage>
        <taxon>Eukaryota</taxon>
        <taxon>Metazoa</taxon>
        <taxon>Ecdysozoa</taxon>
        <taxon>Arthropoda</taxon>
        <taxon>Hexapoda</taxon>
        <taxon>Insecta</taxon>
        <taxon>Pterygota</taxon>
        <taxon>Neoptera</taxon>
        <taxon>Endopterygota</taxon>
        <taxon>Hymenoptera</taxon>
        <taxon>Apocrita</taxon>
        <taxon>Aculeata</taxon>
        <taxon>Apoidea</taxon>
        <taxon>Anthophila</taxon>
        <taxon>Apidae</taxon>
        <taxon>Melipona</taxon>
    </lineage>
</organism>
<protein>
    <submittedName>
        <fullName evidence="1">Uncharacterized protein</fullName>
    </submittedName>
</protein>
<evidence type="ECO:0000313" key="1">
    <source>
        <dbReference type="EMBL" id="KAK1130555.1"/>
    </source>
</evidence>
<sequence>MDGQREKRRQVYFLRRGKWRQIEREMLNFGEGGPASQRETAVKKGRFKVKHKWGRNDRRRLFVPLEQLSPPLTAKKPRRPVPKSLIEIENRESRVTQNLRYTTQWEM</sequence>
<gene>
    <name evidence="1" type="ORF">K0M31_018681</name>
</gene>
<reference evidence="1" key="1">
    <citation type="submission" date="2021-10" db="EMBL/GenBank/DDBJ databases">
        <title>Melipona bicolor Genome sequencing and assembly.</title>
        <authorList>
            <person name="Araujo N.S."/>
            <person name="Arias M.C."/>
        </authorList>
    </citation>
    <scope>NUCLEOTIDE SEQUENCE</scope>
    <source>
        <strain evidence="1">USP_2M_L1-L4_2017</strain>
        <tissue evidence="1">Whole body</tissue>
    </source>
</reference>
<accession>A0AA40KRX7</accession>
<evidence type="ECO:0000313" key="2">
    <source>
        <dbReference type="Proteomes" id="UP001177670"/>
    </source>
</evidence>
<comment type="caution">
    <text evidence="1">The sequence shown here is derived from an EMBL/GenBank/DDBJ whole genome shotgun (WGS) entry which is preliminary data.</text>
</comment>